<sequence>MSENQENLEEKIRQNATGPKSVDIDGQKVEQHSIADQIAADEYLAKKKALRRGSGLKITKLNHSGAV</sequence>
<reference evidence="2 3" key="1">
    <citation type="submission" date="2018-04" db="EMBL/GenBank/DDBJ databases">
        <title>Genomic Encyclopedia of Type Strains, Phase IV (KMG-IV): sequencing the most valuable type-strain genomes for metagenomic binning, comparative biology and taxonomic classification.</title>
        <authorList>
            <person name="Goeker M."/>
        </authorList>
    </citation>
    <scope>NUCLEOTIDE SEQUENCE [LARGE SCALE GENOMIC DNA]</scope>
    <source>
        <strain evidence="2 3">DSM 14823</strain>
    </source>
</reference>
<proteinExistence type="predicted"/>
<dbReference type="AlphaFoldDB" id="A0A2U1AQB5"/>
<feature type="region of interest" description="Disordered" evidence="1">
    <location>
        <begin position="1"/>
        <end position="23"/>
    </location>
</feature>
<accession>A0A2U1AQB5</accession>
<name>A0A2U1AQB5_9BACT</name>
<dbReference type="EMBL" id="QEKH01000025">
    <property type="protein sequence ID" value="PVY38604.1"/>
    <property type="molecule type" value="Genomic_DNA"/>
</dbReference>
<organism evidence="2 3">
    <name type="scientific">Victivallis vadensis</name>
    <dbReference type="NCBI Taxonomy" id="172901"/>
    <lineage>
        <taxon>Bacteria</taxon>
        <taxon>Pseudomonadati</taxon>
        <taxon>Lentisphaerota</taxon>
        <taxon>Lentisphaeria</taxon>
        <taxon>Victivallales</taxon>
        <taxon>Victivallaceae</taxon>
        <taxon>Victivallis</taxon>
    </lineage>
</organism>
<dbReference type="Proteomes" id="UP000245959">
    <property type="component" value="Unassembled WGS sequence"/>
</dbReference>
<dbReference type="OrthoDB" id="287939at2"/>
<evidence type="ECO:0000313" key="3">
    <source>
        <dbReference type="Proteomes" id="UP000245959"/>
    </source>
</evidence>
<dbReference type="RefSeq" id="WP_133245222.1">
    <property type="nucleotide sequence ID" value="NZ_CABMMC010000001.1"/>
</dbReference>
<comment type="caution">
    <text evidence="2">The sequence shown here is derived from an EMBL/GenBank/DDBJ whole genome shotgun (WGS) entry which is preliminary data.</text>
</comment>
<evidence type="ECO:0000256" key="1">
    <source>
        <dbReference type="SAM" id="MobiDB-lite"/>
    </source>
</evidence>
<dbReference type="GeneID" id="78297468"/>
<evidence type="ECO:0000313" key="2">
    <source>
        <dbReference type="EMBL" id="PVY38604.1"/>
    </source>
</evidence>
<gene>
    <name evidence="2" type="ORF">C8D82_12529</name>
</gene>
<protein>
    <submittedName>
        <fullName evidence="2">Uncharacterized protein</fullName>
    </submittedName>
</protein>
<keyword evidence="3" id="KW-1185">Reference proteome</keyword>